<dbReference type="Proteomes" id="UP001497497">
    <property type="component" value="Unassembled WGS sequence"/>
</dbReference>
<evidence type="ECO:0000313" key="2">
    <source>
        <dbReference type="Proteomes" id="UP001497497"/>
    </source>
</evidence>
<proteinExistence type="predicted"/>
<comment type="caution">
    <text evidence="1">The sequence shown here is derived from an EMBL/GenBank/DDBJ whole genome shotgun (WGS) entry which is preliminary data.</text>
</comment>
<gene>
    <name evidence="1" type="ORF">GSLYS_00008252001</name>
</gene>
<sequence length="66" mass="7749">MKYASHSVTSMNHDRVLVLVQQTQVKNIPDYLFDVLDDTRIIVVRDLDQTLTYEQRQGIRDCLRSP</sequence>
<dbReference type="AlphaFoldDB" id="A0AAV2HK81"/>
<dbReference type="EMBL" id="CAXITT010000167">
    <property type="protein sequence ID" value="CAL1534292.1"/>
    <property type="molecule type" value="Genomic_DNA"/>
</dbReference>
<evidence type="ECO:0000313" key="1">
    <source>
        <dbReference type="EMBL" id="CAL1534292.1"/>
    </source>
</evidence>
<organism evidence="1 2">
    <name type="scientific">Lymnaea stagnalis</name>
    <name type="common">Great pond snail</name>
    <name type="synonym">Helix stagnalis</name>
    <dbReference type="NCBI Taxonomy" id="6523"/>
    <lineage>
        <taxon>Eukaryota</taxon>
        <taxon>Metazoa</taxon>
        <taxon>Spiralia</taxon>
        <taxon>Lophotrochozoa</taxon>
        <taxon>Mollusca</taxon>
        <taxon>Gastropoda</taxon>
        <taxon>Heterobranchia</taxon>
        <taxon>Euthyneura</taxon>
        <taxon>Panpulmonata</taxon>
        <taxon>Hygrophila</taxon>
        <taxon>Lymnaeoidea</taxon>
        <taxon>Lymnaeidae</taxon>
        <taxon>Lymnaea</taxon>
    </lineage>
</organism>
<reference evidence="1 2" key="1">
    <citation type="submission" date="2024-04" db="EMBL/GenBank/DDBJ databases">
        <authorList>
            <consortium name="Genoscope - CEA"/>
            <person name="William W."/>
        </authorList>
    </citation>
    <scope>NUCLEOTIDE SEQUENCE [LARGE SCALE GENOMIC DNA]</scope>
</reference>
<keyword evidence="2" id="KW-1185">Reference proteome</keyword>
<protein>
    <submittedName>
        <fullName evidence="1">Uncharacterized protein</fullName>
    </submittedName>
</protein>
<accession>A0AAV2HK81</accession>
<name>A0AAV2HK81_LYMST</name>